<dbReference type="AlphaFoldDB" id="A0A518AQI0"/>
<accession>A0A518AQI0</accession>
<reference evidence="2 3" key="1">
    <citation type="submission" date="2019-02" db="EMBL/GenBank/DDBJ databases">
        <title>Deep-cultivation of Planctomycetes and their phenomic and genomic characterization uncovers novel biology.</title>
        <authorList>
            <person name="Wiegand S."/>
            <person name="Jogler M."/>
            <person name="Boedeker C."/>
            <person name="Pinto D."/>
            <person name="Vollmers J."/>
            <person name="Rivas-Marin E."/>
            <person name="Kohn T."/>
            <person name="Peeters S.H."/>
            <person name="Heuer A."/>
            <person name="Rast P."/>
            <person name="Oberbeckmann S."/>
            <person name="Bunk B."/>
            <person name="Jeske O."/>
            <person name="Meyerdierks A."/>
            <person name="Storesund J.E."/>
            <person name="Kallscheuer N."/>
            <person name="Luecker S."/>
            <person name="Lage O.M."/>
            <person name="Pohl T."/>
            <person name="Merkel B.J."/>
            <person name="Hornburger P."/>
            <person name="Mueller R.-W."/>
            <person name="Bruemmer F."/>
            <person name="Labrenz M."/>
            <person name="Spormann A.M."/>
            <person name="Op den Camp H."/>
            <person name="Overmann J."/>
            <person name="Amann R."/>
            <person name="Jetten M.S.M."/>
            <person name="Mascher T."/>
            <person name="Medema M.H."/>
            <person name="Devos D.P."/>
            <person name="Kaster A.-K."/>
            <person name="Ovreas L."/>
            <person name="Rohde M."/>
            <person name="Galperin M.Y."/>
            <person name="Jogler C."/>
        </authorList>
    </citation>
    <scope>NUCLEOTIDE SEQUENCE [LARGE SCALE GENOMIC DNA]</scope>
    <source>
        <strain evidence="2 3">Pan181</strain>
    </source>
</reference>
<sequence length="61" mass="6858">MASNNSDARTYSSNRPEQNHKTLDDSLAQPCLSVVSETPKRWNKRTTKKIVESCVSCFLSP</sequence>
<feature type="region of interest" description="Disordered" evidence="1">
    <location>
        <begin position="1"/>
        <end position="25"/>
    </location>
</feature>
<dbReference type="Proteomes" id="UP000315750">
    <property type="component" value="Chromosome"/>
</dbReference>
<evidence type="ECO:0000256" key="1">
    <source>
        <dbReference type="SAM" id="MobiDB-lite"/>
    </source>
</evidence>
<feature type="compositionally biased region" description="Polar residues" evidence="1">
    <location>
        <begin position="1"/>
        <end position="16"/>
    </location>
</feature>
<dbReference type="KEGG" id="amuc:Pan181_31790"/>
<proteinExistence type="predicted"/>
<gene>
    <name evidence="2" type="ORF">Pan181_31790</name>
</gene>
<organism evidence="2 3">
    <name type="scientific">Aeoliella mucimassa</name>
    <dbReference type="NCBI Taxonomy" id="2527972"/>
    <lineage>
        <taxon>Bacteria</taxon>
        <taxon>Pseudomonadati</taxon>
        <taxon>Planctomycetota</taxon>
        <taxon>Planctomycetia</taxon>
        <taxon>Pirellulales</taxon>
        <taxon>Lacipirellulaceae</taxon>
        <taxon>Aeoliella</taxon>
    </lineage>
</organism>
<evidence type="ECO:0000313" key="3">
    <source>
        <dbReference type="Proteomes" id="UP000315750"/>
    </source>
</evidence>
<name>A0A518AQI0_9BACT</name>
<dbReference type="EMBL" id="CP036278">
    <property type="protein sequence ID" value="QDU56967.1"/>
    <property type="molecule type" value="Genomic_DNA"/>
</dbReference>
<keyword evidence="3" id="KW-1185">Reference proteome</keyword>
<protein>
    <submittedName>
        <fullName evidence="2">Uncharacterized protein</fullName>
    </submittedName>
</protein>
<evidence type="ECO:0000313" key="2">
    <source>
        <dbReference type="EMBL" id="QDU56967.1"/>
    </source>
</evidence>